<evidence type="ECO:0000256" key="1">
    <source>
        <dbReference type="SAM" id="MobiDB-lite"/>
    </source>
</evidence>
<protein>
    <submittedName>
        <fullName evidence="3">Variant surface glycoprotein 1125.5458</fullName>
    </submittedName>
</protein>
<sequence>MQAGALPCLTFILLMALVPSTTAKDEAVNAVNSPCAEKRFNQLLAESFEAKITRAEQSIEDARTTIRAWTILKEKAETAAAKAAFTVLIAYGQQQIDKTEAKLSSEKHKLTRAANMQRERAANITTAFLLQSSTIITTGAAAHTDPGGLPTGKDVHCNYTTATITAETAKCDPNAPSTAQLTAEKANPEEMTKLSTMADAYTSELGFAIGVYSKARPSDGITNVGHGMCQHETGADAAVGGTQGLGAKLTRKGTHTPQQKLDIGLKQPHTPCPHEEQTEQTTDLQLLANAVCHATQVKIAEHKN</sequence>
<organism evidence="3">
    <name type="scientific">Trypanosoma brucei</name>
    <dbReference type="NCBI Taxonomy" id="5691"/>
    <lineage>
        <taxon>Eukaryota</taxon>
        <taxon>Discoba</taxon>
        <taxon>Euglenozoa</taxon>
        <taxon>Kinetoplastea</taxon>
        <taxon>Metakinetoplastina</taxon>
        <taxon>Trypanosomatida</taxon>
        <taxon>Trypanosomatidae</taxon>
        <taxon>Trypanosoma</taxon>
    </lineage>
</organism>
<evidence type="ECO:0000313" key="3">
    <source>
        <dbReference type="EMBL" id="APD75538.1"/>
    </source>
</evidence>
<dbReference type="AlphaFoldDB" id="A0A1J0RCV9"/>
<reference evidence="3" key="1">
    <citation type="submission" date="2016-08" db="EMBL/GenBank/DDBJ databases">
        <title>VSG repertoire of Trypanosoma brucei EATRO 1125.</title>
        <authorList>
            <person name="Cross G.A."/>
        </authorList>
    </citation>
    <scope>NUCLEOTIDE SEQUENCE</scope>
    <source>
        <strain evidence="3">EATRO 1125</strain>
    </source>
</reference>
<dbReference type="VEuPathDB" id="TriTrypDB:Tb427_000588900"/>
<proteinExistence type="predicted"/>
<feature type="signal peptide" evidence="2">
    <location>
        <begin position="1"/>
        <end position="23"/>
    </location>
</feature>
<dbReference type="EMBL" id="KX701582">
    <property type="protein sequence ID" value="APD75538.1"/>
    <property type="molecule type" value="Genomic_DNA"/>
</dbReference>
<evidence type="ECO:0000256" key="2">
    <source>
        <dbReference type="SAM" id="SignalP"/>
    </source>
</evidence>
<keyword evidence="2" id="KW-0732">Signal</keyword>
<feature type="region of interest" description="Disordered" evidence="1">
    <location>
        <begin position="256"/>
        <end position="281"/>
    </location>
</feature>
<accession>A0A1J0RCV9</accession>
<feature type="chain" id="PRO_5012091232" evidence="2">
    <location>
        <begin position="24"/>
        <end position="304"/>
    </location>
</feature>
<name>A0A1J0RCV9_9TRYP</name>